<feature type="compositionally biased region" description="Basic and acidic residues" evidence="1">
    <location>
        <begin position="55"/>
        <end position="70"/>
    </location>
</feature>
<feature type="region of interest" description="Disordered" evidence="1">
    <location>
        <begin position="54"/>
        <end position="96"/>
    </location>
</feature>
<evidence type="ECO:0000313" key="2">
    <source>
        <dbReference type="EMBL" id="KAJ5239861.1"/>
    </source>
</evidence>
<sequence length="96" mass="10769">MILQGKKLTSHGARDGLPPRLSRLLGHGESRRAQEPTRQTVTAILTLLEHHIKRTNGEAYREESFRKYSDETDETDIDEKGGPPPRRGPSPAVLKD</sequence>
<protein>
    <submittedName>
        <fullName evidence="2">Uncharacterized protein</fullName>
    </submittedName>
</protein>
<feature type="compositionally biased region" description="Basic and acidic residues" evidence="1">
    <location>
        <begin position="26"/>
        <end position="35"/>
    </location>
</feature>
<evidence type="ECO:0000256" key="1">
    <source>
        <dbReference type="SAM" id="MobiDB-lite"/>
    </source>
</evidence>
<reference evidence="2" key="1">
    <citation type="submission" date="2022-11" db="EMBL/GenBank/DDBJ databases">
        <authorList>
            <person name="Petersen C."/>
        </authorList>
    </citation>
    <scope>NUCLEOTIDE SEQUENCE</scope>
    <source>
        <strain evidence="2">IBT 19713</strain>
    </source>
</reference>
<keyword evidence="3" id="KW-1185">Reference proteome</keyword>
<dbReference type="AlphaFoldDB" id="A0A9W9P9A0"/>
<accession>A0A9W9P9A0</accession>
<dbReference type="Proteomes" id="UP001150941">
    <property type="component" value="Unassembled WGS sequence"/>
</dbReference>
<proteinExistence type="predicted"/>
<comment type="caution">
    <text evidence="2">The sequence shown here is derived from an EMBL/GenBank/DDBJ whole genome shotgun (WGS) entry which is preliminary data.</text>
</comment>
<reference evidence="2" key="2">
    <citation type="journal article" date="2023" name="IMA Fungus">
        <title>Comparative genomic study of the Penicillium genus elucidates a diverse pangenome and 15 lateral gene transfer events.</title>
        <authorList>
            <person name="Petersen C."/>
            <person name="Sorensen T."/>
            <person name="Nielsen M.R."/>
            <person name="Sondergaard T.E."/>
            <person name="Sorensen J.L."/>
            <person name="Fitzpatrick D.A."/>
            <person name="Frisvad J.C."/>
            <person name="Nielsen K.L."/>
        </authorList>
    </citation>
    <scope>NUCLEOTIDE SEQUENCE</scope>
    <source>
        <strain evidence="2">IBT 19713</strain>
    </source>
</reference>
<name>A0A9W9P9A0_9EURO</name>
<organism evidence="2 3">
    <name type="scientific">Penicillium chermesinum</name>
    <dbReference type="NCBI Taxonomy" id="63820"/>
    <lineage>
        <taxon>Eukaryota</taxon>
        <taxon>Fungi</taxon>
        <taxon>Dikarya</taxon>
        <taxon>Ascomycota</taxon>
        <taxon>Pezizomycotina</taxon>
        <taxon>Eurotiomycetes</taxon>
        <taxon>Eurotiomycetidae</taxon>
        <taxon>Eurotiales</taxon>
        <taxon>Aspergillaceae</taxon>
        <taxon>Penicillium</taxon>
    </lineage>
</organism>
<feature type="region of interest" description="Disordered" evidence="1">
    <location>
        <begin position="1"/>
        <end position="39"/>
    </location>
</feature>
<dbReference type="RefSeq" id="XP_058332780.1">
    <property type="nucleotide sequence ID" value="XM_058473777.1"/>
</dbReference>
<evidence type="ECO:0000313" key="3">
    <source>
        <dbReference type="Proteomes" id="UP001150941"/>
    </source>
</evidence>
<dbReference type="GeneID" id="83201080"/>
<dbReference type="EMBL" id="JAPQKS010000003">
    <property type="protein sequence ID" value="KAJ5239861.1"/>
    <property type="molecule type" value="Genomic_DNA"/>
</dbReference>
<gene>
    <name evidence="2" type="ORF">N7468_004480</name>
</gene>